<dbReference type="OrthoDB" id="3268233at2"/>
<sequence length="122" mass="13468">MAGSFSTWIRKLTRDDDEVDADRLSGEADASGAVRAQICCQGEVVKLQGRLRYVDLRPTDSLATLVAELYDGTEGVQLIWLGRRSIPGIEPGRTVKVRGRVAIRDGRKVIYNPDYDLLPAHA</sequence>
<dbReference type="EMBL" id="CP001737">
    <property type="protein sequence ID" value="ACV80057.1"/>
    <property type="molecule type" value="Genomic_DNA"/>
</dbReference>
<dbReference type="InterPro" id="IPR016499">
    <property type="entry name" value="NucleicA-bd_Rv2694c_prd"/>
</dbReference>
<name>C8XG55_NAKMY</name>
<keyword evidence="1" id="KW-0347">Helicase</keyword>
<dbReference type="GO" id="GO:0004386">
    <property type="term" value="F:helicase activity"/>
    <property type="evidence" value="ECO:0007669"/>
    <property type="project" value="UniProtKB-KW"/>
</dbReference>
<reference evidence="2" key="1">
    <citation type="submission" date="2009-09" db="EMBL/GenBank/DDBJ databases">
        <title>The complete genome of Nakamurella multipartita DSM 44233.</title>
        <authorList>
            <consortium name="US DOE Joint Genome Institute (JGI-PGF)"/>
            <person name="Lucas S."/>
            <person name="Copeland A."/>
            <person name="Lapidus A."/>
            <person name="Glavina del Rio T."/>
            <person name="Dalin E."/>
            <person name="Tice H."/>
            <person name="Bruce D."/>
            <person name="Goodwin L."/>
            <person name="Pitluck S."/>
            <person name="Kyrpides N."/>
            <person name="Mavromatis K."/>
            <person name="Ivanova N."/>
            <person name="Ovchinnikova G."/>
            <person name="Sims D."/>
            <person name="Meincke L."/>
            <person name="Brettin T."/>
            <person name="Detter J.C."/>
            <person name="Han C."/>
            <person name="Larimer F."/>
            <person name="Land M."/>
            <person name="Hauser L."/>
            <person name="Markowitz V."/>
            <person name="Cheng J.-F."/>
            <person name="Hugenholtz P."/>
            <person name="Woyke T."/>
            <person name="Wu D."/>
            <person name="Klenk H.-P."/>
            <person name="Eisen J.A."/>
        </authorList>
    </citation>
    <scope>NUCLEOTIDE SEQUENCE [LARGE SCALE GENOMIC DNA]</scope>
    <source>
        <strain evidence="2">ATCC 700099 / DSM 44233 / CIP 104796 / JCM 9543 / NBRC 105858 / Y-104</strain>
    </source>
</reference>
<gene>
    <name evidence="1" type="ordered locus">Namu_3759</name>
</gene>
<accession>C8XG55</accession>
<keyword evidence="1" id="KW-0547">Nucleotide-binding</keyword>
<evidence type="ECO:0000313" key="2">
    <source>
        <dbReference type="Proteomes" id="UP000002218"/>
    </source>
</evidence>
<keyword evidence="1" id="KW-0067">ATP-binding</keyword>
<protein>
    <submittedName>
        <fullName evidence="1">Nucleic acid binding OB-fold tRNA/helicase-type</fullName>
    </submittedName>
</protein>
<proteinExistence type="predicted"/>
<reference evidence="1 2" key="2">
    <citation type="journal article" date="2010" name="Stand. Genomic Sci.">
        <title>Complete genome sequence of Nakamurella multipartita type strain (Y-104).</title>
        <authorList>
            <person name="Tice H."/>
            <person name="Mayilraj S."/>
            <person name="Sims D."/>
            <person name="Lapidus A."/>
            <person name="Nolan M."/>
            <person name="Lucas S."/>
            <person name="Glavina Del Rio T."/>
            <person name="Copeland A."/>
            <person name="Cheng J.F."/>
            <person name="Meincke L."/>
            <person name="Bruce D."/>
            <person name="Goodwin L."/>
            <person name="Pitluck S."/>
            <person name="Ivanova N."/>
            <person name="Mavromatis K."/>
            <person name="Ovchinnikova G."/>
            <person name="Pati A."/>
            <person name="Chen A."/>
            <person name="Palaniappan K."/>
            <person name="Land M."/>
            <person name="Hauser L."/>
            <person name="Chang Y.J."/>
            <person name="Jeffries C.D."/>
            <person name="Detter J.C."/>
            <person name="Brettin T."/>
            <person name="Rohde M."/>
            <person name="Goker M."/>
            <person name="Bristow J."/>
            <person name="Eisen J.A."/>
            <person name="Markowitz V."/>
            <person name="Hugenholtz P."/>
            <person name="Kyrpides N.C."/>
            <person name="Klenk H.P."/>
            <person name="Chen F."/>
        </authorList>
    </citation>
    <scope>NUCLEOTIDE SEQUENCE [LARGE SCALE GENOMIC DNA]</scope>
    <source>
        <strain evidence="2">ATCC 700099 / DSM 44233 / CIP 104796 / JCM 9543 / NBRC 105858 / Y-104</strain>
    </source>
</reference>
<dbReference type="InParanoid" id="C8XG55"/>
<dbReference type="Proteomes" id="UP000002218">
    <property type="component" value="Chromosome"/>
</dbReference>
<keyword evidence="2" id="KW-1185">Reference proteome</keyword>
<dbReference type="eggNOG" id="COG1200">
    <property type="taxonomic scope" value="Bacteria"/>
</dbReference>
<dbReference type="PIRSF" id="PIRSF006910">
    <property type="entry name" value="NA_bind_Rv2694c_prd"/>
    <property type="match status" value="1"/>
</dbReference>
<dbReference type="AlphaFoldDB" id="C8XG55"/>
<organism evidence="1 2">
    <name type="scientific">Nakamurella multipartita (strain ATCC 700099 / DSM 44233 / CIP 104796 / JCM 9543 / NBRC 105858 / Y-104)</name>
    <name type="common">Microsphaera multipartita</name>
    <dbReference type="NCBI Taxonomy" id="479431"/>
    <lineage>
        <taxon>Bacteria</taxon>
        <taxon>Bacillati</taxon>
        <taxon>Actinomycetota</taxon>
        <taxon>Actinomycetes</taxon>
        <taxon>Nakamurellales</taxon>
        <taxon>Nakamurellaceae</taxon>
        <taxon>Nakamurella</taxon>
    </lineage>
</organism>
<dbReference type="CDD" id="cd04488">
    <property type="entry name" value="RecG_wedge_OBF"/>
    <property type="match status" value="1"/>
</dbReference>
<dbReference type="RefSeq" id="WP_015748884.1">
    <property type="nucleotide sequence ID" value="NC_013235.1"/>
</dbReference>
<keyword evidence="1" id="KW-0378">Hydrolase</keyword>
<evidence type="ECO:0000313" key="1">
    <source>
        <dbReference type="EMBL" id="ACV80057.1"/>
    </source>
</evidence>
<dbReference type="HOGENOM" id="CLU_144847_1_0_11"/>
<dbReference type="KEGG" id="nml:Namu_3759"/>
<dbReference type="STRING" id="479431.Namu_3759"/>